<feature type="chain" id="PRO_5001519609" evidence="1">
    <location>
        <begin position="24"/>
        <end position="99"/>
    </location>
</feature>
<proteinExistence type="evidence at transcript level"/>
<organism evidence="2">
    <name type="scientific">Amblyomma cajennense</name>
    <name type="common">Cayenne tick</name>
    <name type="synonym">Acarus cajennensis</name>
    <dbReference type="NCBI Taxonomy" id="34607"/>
    <lineage>
        <taxon>Eukaryota</taxon>
        <taxon>Metazoa</taxon>
        <taxon>Ecdysozoa</taxon>
        <taxon>Arthropoda</taxon>
        <taxon>Chelicerata</taxon>
        <taxon>Arachnida</taxon>
        <taxon>Acari</taxon>
        <taxon>Parasitiformes</taxon>
        <taxon>Ixodida</taxon>
        <taxon>Ixodoidea</taxon>
        <taxon>Ixodidae</taxon>
        <taxon>Amblyomminae</taxon>
        <taxon>Amblyomma</taxon>
    </lineage>
</organism>
<accession>A0A023FBL9</accession>
<name>A0A023FBL9_AMBCJ</name>
<dbReference type="EMBL" id="GBBK01005590">
    <property type="protein sequence ID" value="JAC18892.1"/>
    <property type="molecule type" value="mRNA"/>
</dbReference>
<evidence type="ECO:0000313" key="2">
    <source>
        <dbReference type="EMBL" id="JAC18892.1"/>
    </source>
</evidence>
<keyword evidence="1" id="KW-0732">Signal</keyword>
<feature type="signal peptide" evidence="1">
    <location>
        <begin position="1"/>
        <end position="23"/>
    </location>
</feature>
<dbReference type="AlphaFoldDB" id="A0A023FBL9"/>
<reference evidence="2" key="1">
    <citation type="submission" date="2014-03" db="EMBL/GenBank/DDBJ databases">
        <title>The sialotranscriptome of Amblyomma triste, Amblyomma parvum and Amblyomma cajennense ticks, uncovered by 454-based RNA-seq.</title>
        <authorList>
            <person name="Garcia G.R."/>
            <person name="Gardinassi L.G."/>
            <person name="Ribeiro J.M."/>
            <person name="Anatriello E."/>
            <person name="Ferreira B.R."/>
            <person name="Moreira H.N."/>
            <person name="Mafra C."/>
            <person name="Olegario M.M."/>
            <person name="Szabo P.J."/>
            <person name="Miranda-Santos I.K."/>
            <person name="Maruyama S.R."/>
        </authorList>
    </citation>
    <scope>NUCLEOTIDE SEQUENCE</scope>
    <source>
        <strain evidence="2">Uberlandia</strain>
        <tissue evidence="2">Salivary glands</tissue>
    </source>
</reference>
<protein>
    <submittedName>
        <fullName evidence="2">Putative secreted protein</fullName>
    </submittedName>
</protein>
<evidence type="ECO:0000256" key="1">
    <source>
        <dbReference type="SAM" id="SignalP"/>
    </source>
</evidence>
<sequence>MSEHTCCVVSLLVLLSFFENCQALFFLLPFCWNNAVNIFMKYFFQAVLYRIICRTVQHKLHGEVGLKDMVNDERWYCTRFNLPWQCLCTSRSSVWLCTE</sequence>